<name>A0A919PJN2_9ACTN</name>
<evidence type="ECO:0000313" key="8">
    <source>
        <dbReference type="EMBL" id="GIG43403.1"/>
    </source>
</evidence>
<keyword evidence="4" id="KW-0238">DNA-binding</keyword>
<comment type="similarity">
    <text evidence="1">Belongs to the sigma-70 factor family. ECF subfamily.</text>
</comment>
<accession>A0A919PJN2</accession>
<keyword evidence="3" id="KW-0731">Sigma factor</keyword>
<dbReference type="Proteomes" id="UP000660611">
    <property type="component" value="Unassembled WGS sequence"/>
</dbReference>
<dbReference type="GO" id="GO:0006352">
    <property type="term" value="P:DNA-templated transcription initiation"/>
    <property type="evidence" value="ECO:0007669"/>
    <property type="project" value="InterPro"/>
</dbReference>
<dbReference type="PANTHER" id="PTHR43133:SF50">
    <property type="entry name" value="ECF RNA POLYMERASE SIGMA FACTOR SIGM"/>
    <property type="match status" value="1"/>
</dbReference>
<organism evidence="8 9">
    <name type="scientific">Dactylosporangium siamense</name>
    <dbReference type="NCBI Taxonomy" id="685454"/>
    <lineage>
        <taxon>Bacteria</taxon>
        <taxon>Bacillati</taxon>
        <taxon>Actinomycetota</taxon>
        <taxon>Actinomycetes</taxon>
        <taxon>Micromonosporales</taxon>
        <taxon>Micromonosporaceae</taxon>
        <taxon>Dactylosporangium</taxon>
    </lineage>
</organism>
<keyword evidence="2" id="KW-0805">Transcription regulation</keyword>
<dbReference type="InterPro" id="IPR039425">
    <property type="entry name" value="RNA_pol_sigma-70-like"/>
</dbReference>
<dbReference type="SUPFAM" id="SSF88659">
    <property type="entry name" value="Sigma3 and sigma4 domains of RNA polymerase sigma factors"/>
    <property type="match status" value="1"/>
</dbReference>
<dbReference type="NCBIfam" id="TIGR02937">
    <property type="entry name" value="sigma70-ECF"/>
    <property type="match status" value="1"/>
</dbReference>
<dbReference type="InterPro" id="IPR036388">
    <property type="entry name" value="WH-like_DNA-bd_sf"/>
</dbReference>
<reference evidence="8" key="1">
    <citation type="submission" date="2021-01" db="EMBL/GenBank/DDBJ databases">
        <title>Whole genome shotgun sequence of Dactylosporangium siamense NBRC 106093.</title>
        <authorList>
            <person name="Komaki H."/>
            <person name="Tamura T."/>
        </authorList>
    </citation>
    <scope>NUCLEOTIDE SEQUENCE</scope>
    <source>
        <strain evidence="8">NBRC 106093</strain>
    </source>
</reference>
<dbReference type="InterPro" id="IPR007627">
    <property type="entry name" value="RNA_pol_sigma70_r2"/>
</dbReference>
<dbReference type="InterPro" id="IPR013249">
    <property type="entry name" value="RNA_pol_sigma70_r4_t2"/>
</dbReference>
<evidence type="ECO:0000256" key="3">
    <source>
        <dbReference type="ARBA" id="ARBA00023082"/>
    </source>
</evidence>
<dbReference type="CDD" id="cd06171">
    <property type="entry name" value="Sigma70_r4"/>
    <property type="match status" value="1"/>
</dbReference>
<dbReference type="GO" id="GO:0016987">
    <property type="term" value="F:sigma factor activity"/>
    <property type="evidence" value="ECO:0007669"/>
    <property type="project" value="UniProtKB-KW"/>
</dbReference>
<evidence type="ECO:0000259" key="6">
    <source>
        <dbReference type="Pfam" id="PF04542"/>
    </source>
</evidence>
<dbReference type="NCBIfam" id="TIGR02983">
    <property type="entry name" value="SigE-fam_strep"/>
    <property type="match status" value="1"/>
</dbReference>
<gene>
    <name evidence="8" type="ORF">Dsi01nite_014440</name>
</gene>
<evidence type="ECO:0000256" key="5">
    <source>
        <dbReference type="ARBA" id="ARBA00023163"/>
    </source>
</evidence>
<comment type="caution">
    <text evidence="8">The sequence shown here is derived from an EMBL/GenBank/DDBJ whole genome shotgun (WGS) entry which is preliminary data.</text>
</comment>
<dbReference type="InterPro" id="IPR013325">
    <property type="entry name" value="RNA_pol_sigma_r2"/>
</dbReference>
<dbReference type="Pfam" id="PF08281">
    <property type="entry name" value="Sigma70_r4_2"/>
    <property type="match status" value="1"/>
</dbReference>
<dbReference type="GO" id="GO:0003677">
    <property type="term" value="F:DNA binding"/>
    <property type="evidence" value="ECO:0007669"/>
    <property type="project" value="UniProtKB-KW"/>
</dbReference>
<evidence type="ECO:0000313" key="9">
    <source>
        <dbReference type="Proteomes" id="UP000660611"/>
    </source>
</evidence>
<dbReference type="SUPFAM" id="SSF88946">
    <property type="entry name" value="Sigma2 domain of RNA polymerase sigma factors"/>
    <property type="match status" value="1"/>
</dbReference>
<dbReference type="RefSeq" id="WP_239135747.1">
    <property type="nucleotide sequence ID" value="NZ_BAAAVW010000004.1"/>
</dbReference>
<keyword evidence="9" id="KW-1185">Reference proteome</keyword>
<dbReference type="AlphaFoldDB" id="A0A919PJN2"/>
<proteinExistence type="inferred from homology"/>
<feature type="domain" description="RNA polymerase sigma-70 region 2" evidence="6">
    <location>
        <begin position="14"/>
        <end position="79"/>
    </location>
</feature>
<dbReference type="Gene3D" id="1.10.1740.10">
    <property type="match status" value="1"/>
</dbReference>
<evidence type="ECO:0000256" key="4">
    <source>
        <dbReference type="ARBA" id="ARBA00023125"/>
    </source>
</evidence>
<dbReference type="EMBL" id="BONQ01000024">
    <property type="protein sequence ID" value="GIG43403.1"/>
    <property type="molecule type" value="Genomic_DNA"/>
</dbReference>
<dbReference type="InterPro" id="IPR014325">
    <property type="entry name" value="RNA_pol_sigma-E_actinobac"/>
</dbReference>
<feature type="domain" description="RNA polymerase sigma factor 70 region 4 type 2" evidence="7">
    <location>
        <begin position="101"/>
        <end position="154"/>
    </location>
</feature>
<dbReference type="Pfam" id="PF04542">
    <property type="entry name" value="Sigma70_r2"/>
    <property type="match status" value="1"/>
</dbReference>
<evidence type="ECO:0000259" key="7">
    <source>
        <dbReference type="Pfam" id="PF08281"/>
    </source>
</evidence>
<evidence type="ECO:0000256" key="2">
    <source>
        <dbReference type="ARBA" id="ARBA00023015"/>
    </source>
</evidence>
<protein>
    <submittedName>
        <fullName evidence="8">RNA polymerase sigma factor</fullName>
    </submittedName>
</protein>
<dbReference type="Gene3D" id="1.10.10.10">
    <property type="entry name" value="Winged helix-like DNA-binding domain superfamily/Winged helix DNA-binding domain"/>
    <property type="match status" value="1"/>
</dbReference>
<evidence type="ECO:0000256" key="1">
    <source>
        <dbReference type="ARBA" id="ARBA00010641"/>
    </source>
</evidence>
<keyword evidence="5" id="KW-0804">Transcription</keyword>
<dbReference type="InterPro" id="IPR013324">
    <property type="entry name" value="RNA_pol_sigma_r3/r4-like"/>
</dbReference>
<dbReference type="InterPro" id="IPR014284">
    <property type="entry name" value="RNA_pol_sigma-70_dom"/>
</dbReference>
<sequence length="174" mass="19671">MFWKRSFDGLDALVAERGSALLATAVLLTGSRAAGEDLLQGALERLMRSWGRVREDRERYLRRTMYHLAVDQWRVRRRRPEVFVHAEPQGQPDATDTVALRQALMQALAQLPPRQRAVLVLRYWEQLSEAEAAEVLGCSVGTVKSTASRGLSRLRELTATWDLQPFPISSGAQR</sequence>
<dbReference type="PANTHER" id="PTHR43133">
    <property type="entry name" value="RNA POLYMERASE ECF-TYPE SIGMA FACTO"/>
    <property type="match status" value="1"/>
</dbReference>